<feature type="compositionally biased region" description="Basic and acidic residues" evidence="1">
    <location>
        <begin position="1178"/>
        <end position="1190"/>
    </location>
</feature>
<reference evidence="2" key="1">
    <citation type="journal article" date="2011" name="Genome Biol.">
        <title>The draft genome of the carcinogenic human liver fluke Clonorchis sinensis.</title>
        <authorList>
            <person name="Wang X."/>
            <person name="Chen W."/>
            <person name="Huang Y."/>
            <person name="Sun J."/>
            <person name="Men J."/>
            <person name="Liu H."/>
            <person name="Luo F."/>
            <person name="Guo L."/>
            <person name="Lv X."/>
            <person name="Deng C."/>
            <person name="Zhou C."/>
            <person name="Fan Y."/>
            <person name="Li X."/>
            <person name="Huang L."/>
            <person name="Hu Y."/>
            <person name="Liang C."/>
            <person name="Hu X."/>
            <person name="Xu J."/>
            <person name="Yu X."/>
        </authorList>
    </citation>
    <scope>NUCLEOTIDE SEQUENCE [LARGE SCALE GENOMIC DNA]</scope>
    <source>
        <strain evidence="2">Henan</strain>
    </source>
</reference>
<feature type="region of interest" description="Disordered" evidence="1">
    <location>
        <begin position="1166"/>
        <end position="1197"/>
    </location>
</feature>
<evidence type="ECO:0000313" key="2">
    <source>
        <dbReference type="EMBL" id="GAA55261.1"/>
    </source>
</evidence>
<evidence type="ECO:0000313" key="3">
    <source>
        <dbReference type="Proteomes" id="UP000008909"/>
    </source>
</evidence>
<reference key="2">
    <citation type="submission" date="2011-10" db="EMBL/GenBank/DDBJ databases">
        <title>The genome and transcriptome sequence of Clonorchis sinensis provide insights into the carcinogenic liver fluke.</title>
        <authorList>
            <person name="Wang X."/>
            <person name="Huang Y."/>
            <person name="Chen W."/>
            <person name="Liu H."/>
            <person name="Guo L."/>
            <person name="Chen Y."/>
            <person name="Luo F."/>
            <person name="Zhou W."/>
            <person name="Sun J."/>
            <person name="Mao Q."/>
            <person name="Liang P."/>
            <person name="Zhou C."/>
            <person name="Tian Y."/>
            <person name="Men J."/>
            <person name="Lv X."/>
            <person name="Huang L."/>
            <person name="Zhou J."/>
            <person name="Hu Y."/>
            <person name="Li R."/>
            <person name="Zhang F."/>
            <person name="Lei H."/>
            <person name="Li X."/>
            <person name="Hu X."/>
            <person name="Liang C."/>
            <person name="Xu J."/>
            <person name="Wu Z."/>
            <person name="Yu X."/>
        </authorList>
    </citation>
    <scope>NUCLEOTIDE SEQUENCE</scope>
    <source>
        <strain>Henan</strain>
    </source>
</reference>
<name>G7YQN1_CLOSI</name>
<gene>
    <name evidence="2" type="ORF">CLF_107501</name>
</gene>
<organism evidence="2 3">
    <name type="scientific">Clonorchis sinensis</name>
    <name type="common">Chinese liver fluke</name>
    <dbReference type="NCBI Taxonomy" id="79923"/>
    <lineage>
        <taxon>Eukaryota</taxon>
        <taxon>Metazoa</taxon>
        <taxon>Spiralia</taxon>
        <taxon>Lophotrochozoa</taxon>
        <taxon>Platyhelminthes</taxon>
        <taxon>Trematoda</taxon>
        <taxon>Digenea</taxon>
        <taxon>Opisthorchiida</taxon>
        <taxon>Opisthorchiata</taxon>
        <taxon>Opisthorchiidae</taxon>
        <taxon>Clonorchis</taxon>
    </lineage>
</organism>
<dbReference type="EMBL" id="DF143986">
    <property type="protein sequence ID" value="GAA55261.1"/>
    <property type="molecule type" value="Genomic_DNA"/>
</dbReference>
<protein>
    <submittedName>
        <fullName evidence="2">Uncharacterized protein</fullName>
    </submittedName>
</protein>
<sequence>MLERGCRHCIGFLNTSSTINTWMNVEKLEELNKPTLVQFRTRWALLAKTTKLRSVLEALTYYLKLNPNSDNWTVFRYPIRSSLQNGFALINHHFNLYQELQSYTTSKMCSSVYTSKTVRNTCPAGFDIVLEWVYPTTAQVFHPSCMLSDLQSGRPSRSHKCGLCNNKVLQPPDIFPVVEKAGRERGQPSEEGYSTQQLPEMRKKLPNRGVRSELKNLLTMSPPCVCWVNGEKLVGQERGQPSEEGYSTQQLPEMRKKLPNRGVRSELKNLLTMSPPCVCWVNGEKLVGQVWYMGNTENRPFWVSRWCSEQRVRLPFEEFWVRYLIGPRFRQSGPSKMANNIAPPRGTGRAAAKLPHNRIDFLKAMTCSGFQLYSVECLHIMNHYKIVDIARVTKSISGYDEVEGLAVRINGGRNIRIMVYCETQKLTGCNGVGCKSSLEEHASGHPKFCQDRADIFRHDLQIPRQAHPRFVSYLMAHCLGTIHKWAVQARFGMPHFKTATNNCLKNAKDRLKNRVHCSDTMKHTRAPPARRTIDAYAGECICPFYQAMLHPCIYLSSAFEVSRFQAVRDLFSGCFFIHQRWLLDYSLPAKGVPLTFVSKPPPAALNGRRKQLNRVRLILLRQGSIYAADDRPSAVEDTAPQPGWWFRILNWAFVCSVTSRLVPATSDAQRIAYHITSIVVMVNLARCTVILFRLAPKVQRGTTRQLWITVTNTTNAVDSFLDPNAYCQTRYRDYPSRNNLPNSRSSPFVYKPDHAPHAFSADACPFTAVGSFCTIHSFTPLDNEEDDMTDNSSYNHMLSSQINSLPHYEPHSITSAASLIADETNVAYTLPSIVQAISLHQIQQELESVTRWSNDSGLSLSSAKSQIASCRCSLLADAFTISRNPVTQRTKNMISNNLVRPAFPTKSRFWLLDSYSHPVALMSLINTGRCLQSSMNHNRCGRNDCPSNVRRGMQCHTCKACWHFKCTGLREAQMLRSNRHTQGETGASFRGPGGCKQRTQRLGRKFIKSVFCLTRTWHYPSLVRWLRKGHPALRSGNEDLQGVSSGQARMGKRADHPWGHSPEKLTKQAQSLLDSVLTKPDHESLHAHWTRQKGSKITLGLLVTISSSSALQKILERAVGLQRFSRPRNYGRTDCNYSRLCSRKHANATDRDSGYQFLLNHRRPPDFQSQRRFKGGKPHVDGEPKVRRDISASFRNK</sequence>
<accession>G7YQN1</accession>
<proteinExistence type="predicted"/>
<dbReference type="Proteomes" id="UP000008909">
    <property type="component" value="Unassembled WGS sequence"/>
</dbReference>
<dbReference type="AlphaFoldDB" id="G7YQN1"/>
<evidence type="ECO:0000256" key="1">
    <source>
        <dbReference type="SAM" id="MobiDB-lite"/>
    </source>
</evidence>
<keyword evidence="3" id="KW-1185">Reference proteome</keyword>